<dbReference type="GO" id="GO:0008270">
    <property type="term" value="F:zinc ion binding"/>
    <property type="evidence" value="ECO:0007669"/>
    <property type="project" value="UniProtKB-KW"/>
</dbReference>
<dbReference type="AlphaFoldDB" id="R7V2V7"/>
<dbReference type="InterPro" id="IPR013087">
    <property type="entry name" value="Znf_C2H2_type"/>
</dbReference>
<feature type="region of interest" description="Disordered" evidence="6">
    <location>
        <begin position="121"/>
        <end position="144"/>
    </location>
</feature>
<name>R7V2V7_CAPTE</name>
<evidence type="ECO:0000259" key="7">
    <source>
        <dbReference type="PROSITE" id="PS50157"/>
    </source>
</evidence>
<keyword evidence="10" id="KW-1185">Reference proteome</keyword>
<gene>
    <name evidence="8" type="ORF">CAPTEDRAFT_221413</name>
</gene>
<dbReference type="EMBL" id="KB297742">
    <property type="protein sequence ID" value="ELU10031.1"/>
    <property type="molecule type" value="Genomic_DNA"/>
</dbReference>
<keyword evidence="2" id="KW-0677">Repeat</keyword>
<dbReference type="OrthoDB" id="40579at2759"/>
<accession>R7V2V7</accession>
<evidence type="ECO:0000256" key="6">
    <source>
        <dbReference type="SAM" id="MobiDB-lite"/>
    </source>
</evidence>
<dbReference type="InterPro" id="IPR036236">
    <property type="entry name" value="Znf_C2H2_sf"/>
</dbReference>
<keyword evidence="1" id="KW-0479">Metal-binding</keyword>
<evidence type="ECO:0000256" key="3">
    <source>
        <dbReference type="ARBA" id="ARBA00022771"/>
    </source>
</evidence>
<dbReference type="Pfam" id="PF12874">
    <property type="entry name" value="zf-met"/>
    <property type="match status" value="1"/>
</dbReference>
<dbReference type="EMBL" id="AMQN01000950">
    <property type="status" value="NOT_ANNOTATED_CDS"/>
    <property type="molecule type" value="Genomic_DNA"/>
</dbReference>
<dbReference type="Gene3D" id="3.30.160.60">
    <property type="entry name" value="Classic Zinc Finger"/>
    <property type="match status" value="1"/>
</dbReference>
<feature type="domain" description="C2H2-type" evidence="7">
    <location>
        <begin position="390"/>
        <end position="413"/>
    </location>
</feature>
<feature type="domain" description="C2H2-type" evidence="7">
    <location>
        <begin position="445"/>
        <end position="473"/>
    </location>
</feature>
<proteinExistence type="predicted"/>
<dbReference type="Proteomes" id="UP000014760">
    <property type="component" value="Unassembled WGS sequence"/>
</dbReference>
<sequence>MFVVRGCSLVKMALTYKNPRMMQILRNGIIDHCKNIMDEPKLKIDGLICLSFGAEERTIIVKLDDAVQAPVPSLEQPPSQHEPESESEPEPEPPSQALPKPKPRPFAQKVKIVRSIDADDNVAPDCETEEIPRTPSSPFSKGLKRKITPKKRYKITAVHVIPKRIKIESDQDSSPKPLKTIACDKCHLTFSKFDTFAEHHFQEHAQHACRSCFEVFTLDDYDAHKMECARKACPTPSRNPFHCGICDIRVFRRNQMLAHLRDFHDPHHIFSCMPCNMYYPDLKTFSKHRKDEHSDVNEAYCTDCQLYFARREFTKHKNQCLAPHENQNVTSLPIQPPLVLNEPKASHHDIVQAAAEADTKTAGDTGSASTVAKENVNVSFLDDTNAGVSYSCSSCESVFTEWETFSQHYLVTHQRFACDVCYETFPEKAILAKHHKMDHVQAKFFVCVICAKTYANKYEWKQHIRGQHPKQAIAMLKF</sequence>
<evidence type="ECO:0000313" key="8">
    <source>
        <dbReference type="EMBL" id="ELU10031.1"/>
    </source>
</evidence>
<dbReference type="STRING" id="283909.R7V2V7"/>
<evidence type="ECO:0000256" key="1">
    <source>
        <dbReference type="ARBA" id="ARBA00022723"/>
    </source>
</evidence>
<dbReference type="PROSITE" id="PS00028">
    <property type="entry name" value="ZINC_FINGER_C2H2_1"/>
    <property type="match status" value="6"/>
</dbReference>
<dbReference type="SUPFAM" id="SSF57667">
    <property type="entry name" value="beta-beta-alpha zinc fingers"/>
    <property type="match status" value="1"/>
</dbReference>
<reference evidence="8 10" key="2">
    <citation type="journal article" date="2013" name="Nature">
        <title>Insights into bilaterian evolution from three spiralian genomes.</title>
        <authorList>
            <person name="Simakov O."/>
            <person name="Marletaz F."/>
            <person name="Cho S.J."/>
            <person name="Edsinger-Gonzales E."/>
            <person name="Havlak P."/>
            <person name="Hellsten U."/>
            <person name="Kuo D.H."/>
            <person name="Larsson T."/>
            <person name="Lv J."/>
            <person name="Arendt D."/>
            <person name="Savage R."/>
            <person name="Osoegawa K."/>
            <person name="de Jong P."/>
            <person name="Grimwood J."/>
            <person name="Chapman J.A."/>
            <person name="Shapiro H."/>
            <person name="Aerts A."/>
            <person name="Otillar R.P."/>
            <person name="Terry A.Y."/>
            <person name="Boore J.L."/>
            <person name="Grigoriev I.V."/>
            <person name="Lindberg D.R."/>
            <person name="Seaver E.C."/>
            <person name="Weisblat D.A."/>
            <person name="Putnam N.H."/>
            <person name="Rokhsar D.S."/>
        </authorList>
    </citation>
    <scope>NUCLEOTIDE SEQUENCE</scope>
    <source>
        <strain evidence="8 10">I ESC-2004</strain>
    </source>
</reference>
<evidence type="ECO:0000313" key="10">
    <source>
        <dbReference type="Proteomes" id="UP000014760"/>
    </source>
</evidence>
<dbReference type="OMA" id="HMWTHET"/>
<protein>
    <recommendedName>
        <fullName evidence="7">C2H2-type domain-containing protein</fullName>
    </recommendedName>
</protein>
<dbReference type="HOGENOM" id="CLU_571418_0_0_1"/>
<evidence type="ECO:0000256" key="2">
    <source>
        <dbReference type="ARBA" id="ARBA00022737"/>
    </source>
</evidence>
<dbReference type="SMART" id="SM00355">
    <property type="entry name" value="ZnF_C2H2"/>
    <property type="match status" value="6"/>
</dbReference>
<dbReference type="PANTHER" id="PTHR24379">
    <property type="entry name" value="KRAB AND ZINC FINGER DOMAIN-CONTAINING"/>
    <property type="match status" value="1"/>
</dbReference>
<feature type="region of interest" description="Disordered" evidence="6">
    <location>
        <begin position="70"/>
        <end position="104"/>
    </location>
</feature>
<dbReference type="PANTHER" id="PTHR24379:SF121">
    <property type="entry name" value="C2H2-TYPE DOMAIN-CONTAINING PROTEIN"/>
    <property type="match status" value="1"/>
</dbReference>
<dbReference type="PROSITE" id="PS50157">
    <property type="entry name" value="ZINC_FINGER_C2H2_2"/>
    <property type="match status" value="3"/>
</dbReference>
<dbReference type="EnsemblMetazoa" id="CapteT221413">
    <property type="protein sequence ID" value="CapteP221413"/>
    <property type="gene ID" value="CapteG221413"/>
</dbReference>
<organism evidence="8">
    <name type="scientific">Capitella teleta</name>
    <name type="common">Polychaete worm</name>
    <dbReference type="NCBI Taxonomy" id="283909"/>
    <lineage>
        <taxon>Eukaryota</taxon>
        <taxon>Metazoa</taxon>
        <taxon>Spiralia</taxon>
        <taxon>Lophotrochozoa</taxon>
        <taxon>Annelida</taxon>
        <taxon>Polychaeta</taxon>
        <taxon>Sedentaria</taxon>
        <taxon>Scolecida</taxon>
        <taxon>Capitellidae</taxon>
        <taxon>Capitella</taxon>
    </lineage>
</organism>
<evidence type="ECO:0000313" key="9">
    <source>
        <dbReference type="EnsemblMetazoa" id="CapteP221413"/>
    </source>
</evidence>
<reference evidence="9" key="3">
    <citation type="submission" date="2015-06" db="UniProtKB">
        <authorList>
            <consortium name="EnsemblMetazoa"/>
        </authorList>
    </citation>
    <scope>IDENTIFICATION</scope>
</reference>
<dbReference type="Pfam" id="PF00096">
    <property type="entry name" value="zf-C2H2"/>
    <property type="match status" value="1"/>
</dbReference>
<evidence type="ECO:0000256" key="5">
    <source>
        <dbReference type="PROSITE-ProRule" id="PRU00042"/>
    </source>
</evidence>
<feature type="domain" description="C2H2-type" evidence="7">
    <location>
        <begin position="416"/>
        <end position="444"/>
    </location>
</feature>
<evidence type="ECO:0000256" key="4">
    <source>
        <dbReference type="ARBA" id="ARBA00022833"/>
    </source>
</evidence>
<keyword evidence="4" id="KW-0862">Zinc</keyword>
<keyword evidence="3 5" id="KW-0863">Zinc-finger</keyword>
<reference evidence="10" key="1">
    <citation type="submission" date="2012-12" db="EMBL/GenBank/DDBJ databases">
        <authorList>
            <person name="Hellsten U."/>
            <person name="Grimwood J."/>
            <person name="Chapman J.A."/>
            <person name="Shapiro H."/>
            <person name="Aerts A."/>
            <person name="Otillar R.P."/>
            <person name="Terry A.Y."/>
            <person name="Boore J.L."/>
            <person name="Simakov O."/>
            <person name="Marletaz F."/>
            <person name="Cho S.-J."/>
            <person name="Edsinger-Gonzales E."/>
            <person name="Havlak P."/>
            <person name="Kuo D.-H."/>
            <person name="Larsson T."/>
            <person name="Lv J."/>
            <person name="Arendt D."/>
            <person name="Savage R."/>
            <person name="Osoegawa K."/>
            <person name="de Jong P."/>
            <person name="Lindberg D.R."/>
            <person name="Seaver E.C."/>
            <person name="Weisblat D.A."/>
            <person name="Putnam N.H."/>
            <person name="Grigoriev I.V."/>
            <person name="Rokhsar D.S."/>
        </authorList>
    </citation>
    <scope>NUCLEOTIDE SEQUENCE</scope>
    <source>
        <strain evidence="10">I ESC-2004</strain>
    </source>
</reference>